<keyword evidence="2" id="KW-1185">Reference proteome</keyword>
<comment type="caution">
    <text evidence="1">The sequence shown here is derived from an EMBL/GenBank/DDBJ whole genome shotgun (WGS) entry which is preliminary data.</text>
</comment>
<dbReference type="Proteomes" id="UP000887013">
    <property type="component" value="Unassembled WGS sequence"/>
</dbReference>
<protein>
    <submittedName>
        <fullName evidence="1">Uncharacterized protein</fullName>
    </submittedName>
</protein>
<proteinExistence type="predicted"/>
<evidence type="ECO:0000313" key="2">
    <source>
        <dbReference type="Proteomes" id="UP000887013"/>
    </source>
</evidence>
<reference evidence="1" key="1">
    <citation type="submission" date="2020-08" db="EMBL/GenBank/DDBJ databases">
        <title>Multicomponent nature underlies the extraordinary mechanical properties of spider dragline silk.</title>
        <authorList>
            <person name="Kono N."/>
            <person name="Nakamura H."/>
            <person name="Mori M."/>
            <person name="Yoshida Y."/>
            <person name="Ohtoshi R."/>
            <person name="Malay A.D."/>
            <person name="Moran D.A.P."/>
            <person name="Tomita M."/>
            <person name="Numata K."/>
            <person name="Arakawa K."/>
        </authorList>
    </citation>
    <scope>NUCLEOTIDE SEQUENCE</scope>
</reference>
<gene>
    <name evidence="1" type="ORF">NPIL_134861</name>
</gene>
<dbReference type="AlphaFoldDB" id="A0A8X6P528"/>
<sequence>MMKQFLRVKQIADQKFQRFAVAVRKYATYIVNDAFGIFCISLPSDGTEDLDGLSIGDGELNLGLDVDFSYR</sequence>
<name>A0A8X6P528_NEPPI</name>
<dbReference type="EMBL" id="BMAW01065055">
    <property type="protein sequence ID" value="GFT48605.1"/>
    <property type="molecule type" value="Genomic_DNA"/>
</dbReference>
<evidence type="ECO:0000313" key="1">
    <source>
        <dbReference type="EMBL" id="GFT48605.1"/>
    </source>
</evidence>
<accession>A0A8X6P528</accession>
<organism evidence="1 2">
    <name type="scientific">Nephila pilipes</name>
    <name type="common">Giant wood spider</name>
    <name type="synonym">Nephila maculata</name>
    <dbReference type="NCBI Taxonomy" id="299642"/>
    <lineage>
        <taxon>Eukaryota</taxon>
        <taxon>Metazoa</taxon>
        <taxon>Ecdysozoa</taxon>
        <taxon>Arthropoda</taxon>
        <taxon>Chelicerata</taxon>
        <taxon>Arachnida</taxon>
        <taxon>Araneae</taxon>
        <taxon>Araneomorphae</taxon>
        <taxon>Entelegynae</taxon>
        <taxon>Araneoidea</taxon>
        <taxon>Nephilidae</taxon>
        <taxon>Nephila</taxon>
    </lineage>
</organism>